<dbReference type="Proteomes" id="UP000188855">
    <property type="component" value="Unassembled WGS sequence"/>
</dbReference>
<organism evidence="5 13">
    <name type="scientific">Escherichia coli</name>
    <dbReference type="NCBI Taxonomy" id="562"/>
    <lineage>
        <taxon>Bacteria</taxon>
        <taxon>Pseudomonadati</taxon>
        <taxon>Pseudomonadota</taxon>
        <taxon>Gammaproteobacteria</taxon>
        <taxon>Enterobacterales</taxon>
        <taxon>Enterobacteriaceae</taxon>
        <taxon>Escherichia</taxon>
    </lineage>
</organism>
<evidence type="ECO:0000313" key="10">
    <source>
        <dbReference type="Proteomes" id="UP000188855"/>
    </source>
</evidence>
<dbReference type="NCBIfam" id="TIGR03761">
    <property type="entry name" value="ICE_PFL4669"/>
    <property type="match status" value="1"/>
</dbReference>
<dbReference type="EMBL" id="AASEBA010000146">
    <property type="protein sequence ID" value="EFC9752868.1"/>
    <property type="molecule type" value="Genomic_DNA"/>
</dbReference>
<accession>A0A0D8WBN1</accession>
<feature type="region of interest" description="Disordered" evidence="2">
    <location>
        <begin position="188"/>
        <end position="226"/>
    </location>
</feature>
<dbReference type="EMBL" id="AATJOC010000023">
    <property type="protein sequence ID" value="EFM0255422.1"/>
    <property type="molecule type" value="Genomic_DNA"/>
</dbReference>
<dbReference type="Proteomes" id="UP000253687">
    <property type="component" value="Unassembled WGS sequence"/>
</dbReference>
<feature type="coiled-coil region" evidence="1">
    <location>
        <begin position="75"/>
        <end position="102"/>
    </location>
</feature>
<dbReference type="AlphaFoldDB" id="A0A0D8WBN1"/>
<evidence type="ECO:0000313" key="7">
    <source>
        <dbReference type="EMBL" id="PWH57815.1"/>
    </source>
</evidence>
<evidence type="ECO:0000313" key="9">
    <source>
        <dbReference type="EMBL" id="RDA32759.1"/>
    </source>
</evidence>
<name>A0A0D8WBN1_ECOLX</name>
<dbReference type="EMBL" id="CP070393">
    <property type="protein sequence ID" value="QRZ96613.1"/>
    <property type="molecule type" value="Genomic_DNA"/>
</dbReference>
<dbReference type="EMBL" id="RNLZ01000049">
    <property type="protein sequence ID" value="MGE16039.1"/>
    <property type="molecule type" value="Genomic_DNA"/>
</dbReference>
<evidence type="ECO:0000313" key="3">
    <source>
        <dbReference type="EMBL" id="EFC9752868.1"/>
    </source>
</evidence>
<evidence type="ECO:0000313" key="4">
    <source>
        <dbReference type="EMBL" id="EFM0255422.1"/>
    </source>
</evidence>
<dbReference type="RefSeq" id="WP_000128998.1">
    <property type="nucleotide sequence ID" value="NZ_BFLZ01000055.1"/>
</dbReference>
<keyword evidence="1" id="KW-0175">Coiled coil</keyword>
<protein>
    <submittedName>
        <fullName evidence="5 6">Integrating conjugative element protein</fullName>
    </submittedName>
</protein>
<dbReference type="InterPro" id="IPR014996">
    <property type="entry name" value="AcaB"/>
</dbReference>
<evidence type="ECO:0000313" key="8">
    <source>
        <dbReference type="EMBL" id="QRZ96613.1"/>
    </source>
</evidence>
<reference evidence="7 11" key="2">
    <citation type="submission" date="2018-04" db="EMBL/GenBank/DDBJ databases">
        <title>Draft Genomic Sequencing Of Potential Extraintestinal Pathogenic Escherichia coli B8S56 Isolated from Retail Chicken Skin.</title>
        <authorList>
            <person name="Xu A."/>
            <person name="Tilman S."/>
            <person name="Wisser-Parker K."/>
            <person name="Scullen O.J."/>
            <person name="Sommers C."/>
        </authorList>
    </citation>
    <scope>NUCLEOTIDE SEQUENCE [LARGE SCALE GENOMIC DNA]</scope>
    <source>
        <strain evidence="7 11">B8S56</strain>
    </source>
</reference>
<evidence type="ECO:0000256" key="1">
    <source>
        <dbReference type="SAM" id="Coils"/>
    </source>
</evidence>
<evidence type="ECO:0000313" key="6">
    <source>
        <dbReference type="EMBL" id="OOK23329.1"/>
    </source>
</evidence>
<reference evidence="8" key="6">
    <citation type="submission" date="2021-02" db="EMBL/GenBank/DDBJ databases">
        <title>Co-localization of colistin and carbapenem -resistance genes on a novel transferable IncHI2 plasmid in Escherichia coli from chicken-origin.</title>
        <authorList>
            <person name="Hoffmann M."/>
            <person name="Balkey M."/>
            <person name="Ronco T."/>
            <person name="Hendriksen R.S."/>
        </authorList>
    </citation>
    <scope>NUCLEOTIDE SEQUENCE</scope>
    <source>
        <strain evidence="8">CFSAN083829</strain>
    </source>
</reference>
<sequence length="226" mass="25027">MTDEKKTEPGVLKSSLTINIHTYYAIRLWNGRKPETGADKSERRRRIIGMPGVISRAGIATKDSENNNPWADEFLFSLEEKLNHSKQKINDLVEQLNDVLRDVPGDICISEISSTSPVNIGVHSRSPLGYKCVWLLVGYDELVLKAFQAFHYGLIARSRRDEILNAGGHAVRQICALAQGYKTVPATRGDISSGSQKGKDAISRYGMPDPDILTGKKRSSFSAPLK</sequence>
<evidence type="ECO:0000313" key="12">
    <source>
        <dbReference type="Proteomes" id="UP000253687"/>
    </source>
</evidence>
<dbReference type="Proteomes" id="UP000532204">
    <property type="component" value="Unassembled WGS sequence"/>
</dbReference>
<dbReference type="Proteomes" id="UP000272336">
    <property type="component" value="Unassembled WGS sequence"/>
</dbReference>
<dbReference type="Proteomes" id="UP000527548">
    <property type="component" value="Unassembled WGS sequence"/>
</dbReference>
<dbReference type="Proteomes" id="UP000245761">
    <property type="component" value="Unassembled WGS sequence"/>
</dbReference>
<evidence type="ECO:0000256" key="2">
    <source>
        <dbReference type="SAM" id="MobiDB-lite"/>
    </source>
</evidence>
<reference evidence="5 13" key="5">
    <citation type="submission" date="2018-10" db="EMBL/GenBank/DDBJ databases">
        <authorList>
            <consortium name="NARMS: The National Antimicrobial Resistance Monitoring System"/>
        </authorList>
    </citation>
    <scope>NUCLEOTIDE SEQUENCE [LARGE SCALE GENOMIC DNA]</scope>
    <source>
        <strain evidence="5 13">CVM N17EC0060</strain>
        <strain evidence="3 15">CVM N18EC122</strain>
    </source>
</reference>
<reference evidence="6 10" key="1">
    <citation type="submission" date="2016-10" db="EMBL/GenBank/DDBJ databases">
        <title>Whole genome sequences of antibiotic resistant commensal Escherichia coli from healthy Australian adults.</title>
        <authorList>
            <person name="Moran R.A."/>
            <person name="Anantham S."/>
            <person name="Nigro S.J."/>
            <person name="Holt K.E."/>
            <person name="Hall R.M."/>
        </authorList>
    </citation>
    <scope>NUCLEOTIDE SEQUENCE [LARGE SCALE GENOMIC DNA]</scope>
    <source>
        <strain evidence="6 10">2.3-R4</strain>
    </source>
</reference>
<evidence type="ECO:0000313" key="14">
    <source>
        <dbReference type="Proteomes" id="UP000527548"/>
    </source>
</evidence>
<gene>
    <name evidence="6" type="ORF">BMT91_25450</name>
    <name evidence="4" type="ORF">C719_004679</name>
    <name evidence="5" type="ORF">D9D43_21125</name>
    <name evidence="7" type="ORF">DD762_22980</name>
    <name evidence="9" type="ORF">DTL43_24240</name>
    <name evidence="3" type="ORF">E6D34_27470</name>
    <name evidence="8" type="ORF">JNP96_22805</name>
</gene>
<proteinExistence type="predicted"/>
<evidence type="ECO:0000313" key="11">
    <source>
        <dbReference type="Proteomes" id="UP000245761"/>
    </source>
</evidence>
<evidence type="ECO:0000313" key="15">
    <source>
        <dbReference type="Proteomes" id="UP000532204"/>
    </source>
</evidence>
<dbReference type="Pfam" id="PF08900">
    <property type="entry name" value="AcaB"/>
    <property type="match status" value="1"/>
</dbReference>
<evidence type="ECO:0000313" key="5">
    <source>
        <dbReference type="EMBL" id="MGE16039.1"/>
    </source>
</evidence>
<dbReference type="EMBL" id="QEMT01000058">
    <property type="protein sequence ID" value="PWH57815.1"/>
    <property type="molecule type" value="Genomic_DNA"/>
</dbReference>
<reference evidence="4 14" key="4">
    <citation type="submission" date="2018-08" db="EMBL/GenBank/DDBJ databases">
        <authorList>
            <consortium name="GenomeTrakr network: Whole genome sequencing for foodborne pathogen traceback"/>
        </authorList>
    </citation>
    <scope>NUCLEOTIDE SEQUENCE [LARGE SCALE GENOMIC DNA]</scope>
    <source>
        <strain evidence="4 14">AZ-TG73163</strain>
    </source>
</reference>
<evidence type="ECO:0000313" key="13">
    <source>
        <dbReference type="Proteomes" id="UP000272336"/>
    </source>
</evidence>
<dbReference type="EMBL" id="MPAF01000101">
    <property type="protein sequence ID" value="OOK23329.1"/>
    <property type="molecule type" value="Genomic_DNA"/>
</dbReference>
<dbReference type="EMBL" id="QOGZ01000049">
    <property type="protein sequence ID" value="RDA32759.1"/>
    <property type="molecule type" value="Genomic_DNA"/>
</dbReference>
<reference evidence="9 12" key="3">
    <citation type="submission" date="2018-07" db="EMBL/GenBank/DDBJ databases">
        <title>Whole Genome Sequence Analysis of Avian Pathogenic E. coli - An Australian Perspective.</title>
        <authorList>
            <person name="Cummins M.L."/>
            <person name="Reid C.J."/>
            <person name="Roy Chowdhury P."/>
            <person name="Bushell R."/>
            <person name="Esbert N."/>
            <person name="Tivendale K.A."/>
            <person name="Noormohammadi A.H."/>
            <person name="Islam S."/>
            <person name="Marenda M.S."/>
            <person name="Browning G.F."/>
            <person name="Markham P.F."/>
            <person name="Djordjevic S.P."/>
        </authorList>
    </citation>
    <scope>NUCLEOTIDE SEQUENCE [LARGE SCALE GENOMIC DNA]</scope>
    <source>
        <strain evidence="9 12">AVC211</strain>
    </source>
</reference>
<dbReference type="Proteomes" id="UP000663166">
    <property type="component" value="Chromosome"/>
</dbReference>